<dbReference type="PROSITE" id="PS51318">
    <property type="entry name" value="TAT"/>
    <property type="match status" value="1"/>
</dbReference>
<evidence type="ECO:0000313" key="4">
    <source>
        <dbReference type="Proteomes" id="UP000092839"/>
    </source>
</evidence>
<accession>A0A1B1US21</accession>
<evidence type="ECO:0000256" key="1">
    <source>
        <dbReference type="SAM" id="SignalP"/>
    </source>
</evidence>
<proteinExistence type="predicted"/>
<dbReference type="InterPro" id="IPR006311">
    <property type="entry name" value="TAT_signal"/>
</dbReference>
<dbReference type="EMBL" id="CP016428">
    <property type="protein sequence ID" value="ANW05554.1"/>
    <property type="molecule type" value="Genomic_DNA"/>
</dbReference>
<dbReference type="Gene3D" id="2.60.40.2470">
    <property type="entry name" value="SoxY domain"/>
    <property type="match status" value="1"/>
</dbReference>
<feature type="domain" description="Ig-like SoxY" evidence="2">
    <location>
        <begin position="45"/>
        <end position="153"/>
    </location>
</feature>
<protein>
    <submittedName>
        <fullName evidence="3">Sulfur oxidation protein SoxY</fullName>
    </submittedName>
</protein>
<reference evidence="3 4" key="1">
    <citation type="submission" date="2016-07" db="EMBL/GenBank/DDBJ databases">
        <title>Complete genome sequence of Bradyrhizobium icense LMTR 13T, a potential inoculant strain isolated from lima bean (Phaseolus lunatus) in Peru.</title>
        <authorList>
            <person name="Ormeno-Orrillo E."/>
            <person name="Duran D."/>
            <person name="Rogel M.A."/>
            <person name="Rey L."/>
            <person name="Imperial J."/>
            <person name="Ruiz-Argueso T."/>
            <person name="Martinez-Romero E."/>
        </authorList>
    </citation>
    <scope>NUCLEOTIDE SEQUENCE [LARGE SCALE GENOMIC DNA]</scope>
    <source>
        <strain evidence="3 4">LMTR 13</strain>
    </source>
</reference>
<keyword evidence="1" id="KW-0732">Signal</keyword>
<organism evidence="3 4">
    <name type="scientific">Bradyrhizobium icense</name>
    <dbReference type="NCBI Taxonomy" id="1274631"/>
    <lineage>
        <taxon>Bacteria</taxon>
        <taxon>Pseudomonadati</taxon>
        <taxon>Pseudomonadota</taxon>
        <taxon>Alphaproteobacteria</taxon>
        <taxon>Hyphomicrobiales</taxon>
        <taxon>Nitrobacteraceae</taxon>
        <taxon>Bradyrhizobium</taxon>
    </lineage>
</organism>
<feature type="chain" id="PRO_5008530843" evidence="1">
    <location>
        <begin position="32"/>
        <end position="154"/>
    </location>
</feature>
<gene>
    <name evidence="3" type="ORF">LMTR13_14185</name>
</gene>
<feature type="signal peptide" evidence="1">
    <location>
        <begin position="1"/>
        <end position="31"/>
    </location>
</feature>
<dbReference type="AlphaFoldDB" id="A0A1B1US21"/>
<dbReference type="InterPro" id="IPR032711">
    <property type="entry name" value="SoxY"/>
</dbReference>
<dbReference type="STRING" id="1274631.LMTR13_14185"/>
<sequence length="154" mass="16831">MERKRSRGFTRRTVLTAAVAGSAGLASTALGASPPPSDAVEFVKQLTGKVATTSDRLHLQMPQVFPNGYTVPLTLVIDSPMTESDHVRQVRVLASRNPLVEVATFHFVPRRSEPRVSTRIRLAEPQYVLAVAEMNDGTLLMTETWVEVATNGCK</sequence>
<name>A0A1B1US21_9BRAD</name>
<dbReference type="InterPro" id="IPR016568">
    <property type="entry name" value="Sulphur_oxidation_SoxY"/>
</dbReference>
<evidence type="ECO:0000259" key="2">
    <source>
        <dbReference type="Pfam" id="PF13501"/>
    </source>
</evidence>
<keyword evidence="4" id="KW-1185">Reference proteome</keyword>
<dbReference type="Pfam" id="PF13501">
    <property type="entry name" value="SoxY"/>
    <property type="match status" value="1"/>
</dbReference>
<dbReference type="InterPro" id="IPR038162">
    <property type="entry name" value="SoxY_sf"/>
</dbReference>
<evidence type="ECO:0000313" key="3">
    <source>
        <dbReference type="EMBL" id="ANW05554.1"/>
    </source>
</evidence>
<dbReference type="Proteomes" id="UP000092839">
    <property type="component" value="Chromosome"/>
</dbReference>
<dbReference type="KEGG" id="bic:LMTR13_14185"/>
<dbReference type="PIRSF" id="PIRSF010312">
    <property type="entry name" value="Sulphur_oxidation_SoxY"/>
    <property type="match status" value="1"/>
</dbReference>